<dbReference type="Proteomes" id="UP000030019">
    <property type="component" value="Unassembled WGS sequence"/>
</dbReference>
<keyword evidence="2" id="KW-0732">Signal</keyword>
<accession>A0A0A0DFE0</accession>
<organism evidence="3 4">
    <name type="scientific">Streptococcus sinensis</name>
    <dbReference type="NCBI Taxonomy" id="176090"/>
    <lineage>
        <taxon>Bacteria</taxon>
        <taxon>Bacillati</taxon>
        <taxon>Bacillota</taxon>
        <taxon>Bacilli</taxon>
        <taxon>Lactobacillales</taxon>
        <taxon>Streptococcaceae</taxon>
        <taxon>Streptococcus</taxon>
    </lineage>
</organism>
<dbReference type="eggNOG" id="COG4086">
    <property type="taxonomic scope" value="Bacteria"/>
</dbReference>
<dbReference type="Pfam" id="PF06207">
    <property type="entry name" value="DUF1002"/>
    <property type="match status" value="1"/>
</dbReference>
<dbReference type="RefSeq" id="WP_037617737.1">
    <property type="nucleotide sequence ID" value="NZ_JPEN01000095.1"/>
</dbReference>
<evidence type="ECO:0000256" key="1">
    <source>
        <dbReference type="SAM" id="Coils"/>
    </source>
</evidence>
<feature type="chain" id="PRO_5001961336" evidence="2">
    <location>
        <begin position="26"/>
        <end position="326"/>
    </location>
</feature>
<dbReference type="InterPro" id="IPR009343">
    <property type="entry name" value="DUF1002"/>
</dbReference>
<sequence length="326" mass="35190">MKFKKTLVAAGALVAALFTISTATADTNVQKVIDETYVQPEYVLGYSLDESQKAQTLQLLGYNASSDSKPLKTMTTDIYSRIMNVANDSSLQLYSSVKIQKLGNKKPLQVKIVTPQNITKVTEDMYRNAAVTLGVQHAEITVAAPIPVTGESALAGIYYSLEENGATVPQENKDLAQEELAALSNINAENQGKDGYDADKLNVALADIKAAVANAKKNNSNLTEDDVRKIVEETLKNYGLSSSVTGDQINLIVNFAVNLSNSGVITNADFTKTLNDLKNSIVSKAGDTFNNINLNFDANGLLEDGSNFFSNIWNAIVNFFKGLLGQ</sequence>
<evidence type="ECO:0000313" key="3">
    <source>
        <dbReference type="EMBL" id="KGM36598.1"/>
    </source>
</evidence>
<evidence type="ECO:0000313" key="4">
    <source>
        <dbReference type="Proteomes" id="UP000030019"/>
    </source>
</evidence>
<reference evidence="3 4" key="1">
    <citation type="submission" date="2014-06" db="EMBL/GenBank/DDBJ databases">
        <authorList>
            <person name="Teng J.L."/>
            <person name="Huang Y."/>
            <person name="Tse H."/>
            <person name="Lau S.K."/>
            <person name="Woo P.C."/>
        </authorList>
    </citation>
    <scope>NUCLEOTIDE SEQUENCE [LARGE SCALE GENOMIC DNA]</scope>
    <source>
        <strain evidence="3 4">HKU4</strain>
    </source>
</reference>
<feature type="signal peptide" evidence="2">
    <location>
        <begin position="1"/>
        <end position="25"/>
    </location>
</feature>
<feature type="coiled-coil region" evidence="1">
    <location>
        <begin position="198"/>
        <end position="225"/>
    </location>
</feature>
<gene>
    <name evidence="3" type="ORF">SSIN_1644</name>
</gene>
<keyword evidence="4" id="KW-1185">Reference proteome</keyword>
<evidence type="ECO:0000256" key="2">
    <source>
        <dbReference type="SAM" id="SignalP"/>
    </source>
</evidence>
<keyword evidence="1" id="KW-0175">Coiled coil</keyword>
<dbReference type="AlphaFoldDB" id="A0A0A0DFE0"/>
<dbReference type="PATRIC" id="fig|176090.4.peg.1591"/>
<protein>
    <submittedName>
        <fullName evidence="3">Extracellular protein</fullName>
    </submittedName>
</protein>
<comment type="caution">
    <text evidence="3">The sequence shown here is derived from an EMBL/GenBank/DDBJ whole genome shotgun (WGS) entry which is preliminary data.</text>
</comment>
<proteinExistence type="predicted"/>
<dbReference type="EMBL" id="JPEN01000095">
    <property type="protein sequence ID" value="KGM36598.1"/>
    <property type="molecule type" value="Genomic_DNA"/>
</dbReference>
<name>A0A0A0DFE0_9STRE</name>